<dbReference type="OrthoDB" id="5679620at2"/>
<dbReference type="EMBL" id="SNYQ01000001">
    <property type="protein sequence ID" value="TDQ59427.1"/>
    <property type="molecule type" value="Genomic_DNA"/>
</dbReference>
<sequence>MLHLVLEDKHLIGQAKRVGAHSTANDDFVVIFEDDGETGYFYAMDLRDKANPVADSLYLYSVSDIENLQEARKIQICWNESGDSAYLLINGYPHGVFDFTRLIGYNHSKYPQPDLGSMWSHEEINDKLVIQWLK</sequence>
<dbReference type="Pfam" id="PF10008">
    <property type="entry name" value="DUF2251"/>
    <property type="match status" value="1"/>
</dbReference>
<comment type="caution">
    <text evidence="1">The sequence shown here is derived from an EMBL/GenBank/DDBJ whole genome shotgun (WGS) entry which is preliminary data.</text>
</comment>
<dbReference type="Proteomes" id="UP000295657">
    <property type="component" value="Unassembled WGS sequence"/>
</dbReference>
<gene>
    <name evidence="1" type="ORF">EDC45_0074</name>
</gene>
<proteinExistence type="predicted"/>
<protein>
    <recommendedName>
        <fullName evidence="3">DUF2251 domain-containing protein</fullName>
    </recommendedName>
</protein>
<dbReference type="AlphaFoldDB" id="A0A4R6VB70"/>
<dbReference type="PIRSF" id="PIRSF007050">
    <property type="entry name" value="UPC007050"/>
    <property type="match status" value="1"/>
</dbReference>
<evidence type="ECO:0000313" key="1">
    <source>
        <dbReference type="EMBL" id="TDQ59427.1"/>
    </source>
</evidence>
<organism evidence="1 2">
    <name type="scientific">Mesocricetibacter intestinalis</name>
    <dbReference type="NCBI Taxonomy" id="1521930"/>
    <lineage>
        <taxon>Bacteria</taxon>
        <taxon>Pseudomonadati</taxon>
        <taxon>Pseudomonadota</taxon>
        <taxon>Gammaproteobacteria</taxon>
        <taxon>Pasteurellales</taxon>
        <taxon>Pasteurellaceae</taxon>
        <taxon>Mesocricetibacter</taxon>
    </lineage>
</organism>
<dbReference type="InterPro" id="IPR014449">
    <property type="entry name" value="UCP007050_HI0931"/>
</dbReference>
<keyword evidence="2" id="KW-1185">Reference proteome</keyword>
<reference evidence="1 2" key="1">
    <citation type="submission" date="2019-03" db="EMBL/GenBank/DDBJ databases">
        <title>Genomic Encyclopedia of Type Strains, Phase IV (KMG-IV): sequencing the most valuable type-strain genomes for metagenomic binning, comparative biology and taxonomic classification.</title>
        <authorList>
            <person name="Goeker M."/>
        </authorList>
    </citation>
    <scope>NUCLEOTIDE SEQUENCE [LARGE SCALE GENOMIC DNA]</scope>
    <source>
        <strain evidence="1 2">DSM 28403</strain>
    </source>
</reference>
<evidence type="ECO:0000313" key="2">
    <source>
        <dbReference type="Proteomes" id="UP000295657"/>
    </source>
</evidence>
<evidence type="ECO:0008006" key="3">
    <source>
        <dbReference type="Google" id="ProtNLM"/>
    </source>
</evidence>
<dbReference type="RefSeq" id="WP_133542344.1">
    <property type="nucleotide sequence ID" value="NZ_SNYQ01000001.1"/>
</dbReference>
<name>A0A4R6VB70_9PAST</name>
<accession>A0A4R6VB70</accession>